<reference evidence="7 8" key="1">
    <citation type="journal article" date="2012" name="Appl. Environ. Microbiol.">
        <title>Short-read sequencing for genomic analysis of the brown rot fungus Fibroporia radiculosa.</title>
        <authorList>
            <person name="Tang J.D."/>
            <person name="Perkins A.D."/>
            <person name="Sonstegard T.S."/>
            <person name="Schroeder S.G."/>
            <person name="Burgess S.C."/>
            <person name="Diehl S.V."/>
        </authorList>
    </citation>
    <scope>NUCLEOTIDE SEQUENCE [LARGE SCALE GENOMIC DNA]</scope>
    <source>
        <strain evidence="7 8">TFFH 294</strain>
    </source>
</reference>
<gene>
    <name evidence="7" type="ORF">FIBRA_02557</name>
</gene>
<dbReference type="Gene3D" id="3.40.640.10">
    <property type="entry name" value="Type I PLP-dependent aspartate aminotransferase-like (Major domain)"/>
    <property type="match status" value="1"/>
</dbReference>
<dbReference type="GO" id="GO:0019878">
    <property type="term" value="P:lysine biosynthetic process via aminoadipic acid"/>
    <property type="evidence" value="ECO:0007669"/>
    <property type="project" value="TreeGrafter"/>
</dbReference>
<organism evidence="7 8">
    <name type="scientific">Fibroporia radiculosa</name>
    <dbReference type="NCBI Taxonomy" id="599839"/>
    <lineage>
        <taxon>Eukaryota</taxon>
        <taxon>Fungi</taxon>
        <taxon>Dikarya</taxon>
        <taxon>Basidiomycota</taxon>
        <taxon>Agaricomycotina</taxon>
        <taxon>Agaricomycetes</taxon>
        <taxon>Polyporales</taxon>
        <taxon>Fibroporiaceae</taxon>
        <taxon>Fibroporia</taxon>
    </lineage>
</organism>
<dbReference type="InterPro" id="IPR004839">
    <property type="entry name" value="Aminotransferase_I/II_large"/>
</dbReference>
<evidence type="ECO:0000256" key="5">
    <source>
        <dbReference type="ARBA" id="ARBA00022898"/>
    </source>
</evidence>
<evidence type="ECO:0000313" key="8">
    <source>
        <dbReference type="Proteomes" id="UP000006352"/>
    </source>
</evidence>
<feature type="domain" description="Aminotransferase class I/classII large" evidence="6">
    <location>
        <begin position="94"/>
        <end position="460"/>
    </location>
</feature>
<dbReference type="OrthoDB" id="691673at2759"/>
<evidence type="ECO:0000256" key="1">
    <source>
        <dbReference type="ARBA" id="ARBA00001933"/>
    </source>
</evidence>
<dbReference type="PANTHER" id="PTHR42790">
    <property type="entry name" value="AMINOTRANSFERASE"/>
    <property type="match status" value="1"/>
</dbReference>
<comment type="similarity">
    <text evidence="2">Belongs to the class-I pyridoxal-phosphate-dependent aminotransferase family.</text>
</comment>
<dbReference type="SUPFAM" id="SSF53383">
    <property type="entry name" value="PLP-dependent transferases"/>
    <property type="match status" value="1"/>
</dbReference>
<evidence type="ECO:0000256" key="3">
    <source>
        <dbReference type="ARBA" id="ARBA00022576"/>
    </source>
</evidence>
<keyword evidence="3" id="KW-0032">Aminotransferase</keyword>
<protein>
    <recommendedName>
        <fullName evidence="6">Aminotransferase class I/classII large domain-containing protein</fullName>
    </recommendedName>
</protein>
<dbReference type="InterPro" id="IPR050859">
    <property type="entry name" value="Class-I_PLP-dep_aminotransf"/>
</dbReference>
<dbReference type="RefSeq" id="XP_012179806.1">
    <property type="nucleotide sequence ID" value="XM_012324416.1"/>
</dbReference>
<sequence length="481" mass="53838">MASTSTQIDLSHHLSIEARARKPNPMKAIARLARRKPNMVSLANGDPHSSLYPIRRISYQVASVAEKDPVGTWRRAGPAARSQTIASDRVLPVKSAMQYTNGAGLVETQRAITELTEFYHKPHDHVCTLTIGNGDGVTKCFRLLGSPGDHFLADEFSFSSLTNAALPQGIKWVPVKIDDGGLIPEELERLMENWDDRRGPRPHVLYTVPCGQNPSGSTLTMERRRQIYELAQRFDIMIIEDDPYYFLQYTSQSSTQALTPSFLSMDVDGRVMRVDSLSKVVAPGTRLGWITSNSLFHEHLISLTDSSTQHAHAFGQIFLAELLGPDGWGVTGFDAWVRSLRDEYQRRRDFFLDLFAREVGVTGLASAGPCEAGMFIWARIHVERHARYQKVRSVTGARTNCKELMEEVFERCVEAGLLVMPASVFMLETDAKYADAQDPIDDRLNYFRLTFAGTEEAMEDGLAILGQTLVEFFADAKTEQN</sequence>
<keyword evidence="4" id="KW-0808">Transferase</keyword>
<evidence type="ECO:0000259" key="6">
    <source>
        <dbReference type="Pfam" id="PF00155"/>
    </source>
</evidence>
<dbReference type="PANTHER" id="PTHR42790:SF21">
    <property type="entry name" value="AROMATIC_AMINOADIPATE AMINOTRANSFERASE 1"/>
    <property type="match status" value="1"/>
</dbReference>
<dbReference type="GO" id="GO:0006571">
    <property type="term" value="P:tyrosine biosynthetic process"/>
    <property type="evidence" value="ECO:0007669"/>
    <property type="project" value="TreeGrafter"/>
</dbReference>
<dbReference type="InterPro" id="IPR015421">
    <property type="entry name" value="PyrdxlP-dep_Trfase_major"/>
</dbReference>
<evidence type="ECO:0000256" key="4">
    <source>
        <dbReference type="ARBA" id="ARBA00022679"/>
    </source>
</evidence>
<dbReference type="GO" id="GO:0030170">
    <property type="term" value="F:pyridoxal phosphate binding"/>
    <property type="evidence" value="ECO:0007669"/>
    <property type="project" value="InterPro"/>
</dbReference>
<dbReference type="STRING" id="599839.J4G1U9"/>
<dbReference type="GO" id="GO:0008793">
    <property type="term" value="F:aromatic-amino-acid transaminase activity"/>
    <property type="evidence" value="ECO:0007669"/>
    <property type="project" value="TreeGrafter"/>
</dbReference>
<dbReference type="AlphaFoldDB" id="J4G1U9"/>
<keyword evidence="8" id="KW-1185">Reference proteome</keyword>
<dbReference type="InParanoid" id="J4G1U9"/>
<accession>J4G1U9</accession>
<comment type="cofactor">
    <cofactor evidence="1">
        <name>pyridoxal 5'-phosphate</name>
        <dbReference type="ChEBI" id="CHEBI:597326"/>
    </cofactor>
</comment>
<dbReference type="GO" id="GO:0009074">
    <property type="term" value="P:aromatic amino acid family catabolic process"/>
    <property type="evidence" value="ECO:0007669"/>
    <property type="project" value="TreeGrafter"/>
</dbReference>
<dbReference type="EMBL" id="HE796987">
    <property type="protein sequence ID" value="CCM00523.1"/>
    <property type="molecule type" value="Genomic_DNA"/>
</dbReference>
<dbReference type="Proteomes" id="UP000006352">
    <property type="component" value="Unassembled WGS sequence"/>
</dbReference>
<name>J4G1U9_9APHY</name>
<dbReference type="HOGENOM" id="CLU_017584_0_5_1"/>
<proteinExistence type="inferred from homology"/>
<evidence type="ECO:0000256" key="2">
    <source>
        <dbReference type="ARBA" id="ARBA00007441"/>
    </source>
</evidence>
<evidence type="ECO:0000313" key="7">
    <source>
        <dbReference type="EMBL" id="CCM00523.1"/>
    </source>
</evidence>
<dbReference type="Pfam" id="PF00155">
    <property type="entry name" value="Aminotran_1_2"/>
    <property type="match status" value="1"/>
</dbReference>
<dbReference type="InterPro" id="IPR015424">
    <property type="entry name" value="PyrdxlP-dep_Trfase"/>
</dbReference>
<dbReference type="GO" id="GO:0047536">
    <property type="term" value="F:2-aminoadipate transaminase activity"/>
    <property type="evidence" value="ECO:0007669"/>
    <property type="project" value="TreeGrafter"/>
</dbReference>
<dbReference type="CDD" id="cd00609">
    <property type="entry name" value="AAT_like"/>
    <property type="match status" value="1"/>
</dbReference>
<dbReference type="GeneID" id="24095434"/>
<keyword evidence="5" id="KW-0663">Pyridoxal phosphate</keyword>